<evidence type="ECO:0000259" key="8">
    <source>
        <dbReference type="PROSITE" id="PS51379"/>
    </source>
</evidence>
<organism evidence="9 10">
    <name type="scientific">Rubritalea spongiae</name>
    <dbReference type="NCBI Taxonomy" id="430797"/>
    <lineage>
        <taxon>Bacteria</taxon>
        <taxon>Pseudomonadati</taxon>
        <taxon>Verrucomicrobiota</taxon>
        <taxon>Verrucomicrobiia</taxon>
        <taxon>Verrucomicrobiales</taxon>
        <taxon>Rubritaleaceae</taxon>
        <taxon>Rubritalea</taxon>
    </lineage>
</organism>
<dbReference type="PANTHER" id="PTHR43545:SF6">
    <property type="entry name" value="FORMATE DEHYDROGENASE, NITRATE-INDUCIBLE, IRON-SULFUR SUBUNIT"/>
    <property type="match status" value="1"/>
</dbReference>
<dbReference type="CDD" id="cd16371">
    <property type="entry name" value="DMSOR_beta_like"/>
    <property type="match status" value="1"/>
</dbReference>
<evidence type="ECO:0000256" key="7">
    <source>
        <dbReference type="SAM" id="Phobius"/>
    </source>
</evidence>
<dbReference type="RefSeq" id="WP_377092774.1">
    <property type="nucleotide sequence ID" value="NZ_JBHSJM010000001.1"/>
</dbReference>
<dbReference type="EC" id="1.8.5.3" evidence="9"/>
<keyword evidence="10" id="KW-1185">Reference proteome</keyword>
<feature type="transmembrane region" description="Helical" evidence="7">
    <location>
        <begin position="311"/>
        <end position="335"/>
    </location>
</feature>
<dbReference type="PANTHER" id="PTHR43545">
    <property type="entry name" value="FORMATE DEHYDROGENASE, NITRATE-INDUCIBLE, IRON-SULFUR SUBUNIT"/>
    <property type="match status" value="1"/>
</dbReference>
<keyword evidence="9" id="KW-0560">Oxidoreductase</keyword>
<dbReference type="InterPro" id="IPR017896">
    <property type="entry name" value="4Fe4S_Fe-S-bd"/>
</dbReference>
<accession>A0ABW5DZ95</accession>
<dbReference type="SUPFAM" id="SSF54862">
    <property type="entry name" value="4Fe-4S ferredoxins"/>
    <property type="match status" value="1"/>
</dbReference>
<feature type="transmembrane region" description="Helical" evidence="7">
    <location>
        <begin position="510"/>
        <end position="538"/>
    </location>
</feature>
<dbReference type="EMBL" id="JBHUJC010000010">
    <property type="protein sequence ID" value="MFD2275543.1"/>
    <property type="molecule type" value="Genomic_DNA"/>
</dbReference>
<keyword evidence="5" id="KW-0408">Iron</keyword>
<evidence type="ECO:0000313" key="10">
    <source>
        <dbReference type="Proteomes" id="UP001597297"/>
    </source>
</evidence>
<evidence type="ECO:0000256" key="4">
    <source>
        <dbReference type="ARBA" id="ARBA00022737"/>
    </source>
</evidence>
<dbReference type="InterPro" id="IPR017900">
    <property type="entry name" value="4Fe4S_Fe_S_CS"/>
</dbReference>
<feature type="domain" description="4Fe-4S ferredoxin-type" evidence="8">
    <location>
        <begin position="79"/>
        <end position="109"/>
    </location>
</feature>
<dbReference type="InterPro" id="IPR051555">
    <property type="entry name" value="FDH_Electron_Transfer_Unit"/>
</dbReference>
<keyword evidence="6" id="KW-0411">Iron-sulfur</keyword>
<dbReference type="Gene3D" id="3.30.70.20">
    <property type="match status" value="2"/>
</dbReference>
<comment type="caution">
    <text evidence="9">The sequence shown here is derived from an EMBL/GenBank/DDBJ whole genome shotgun (WGS) entry which is preliminary data.</text>
</comment>
<dbReference type="GO" id="GO:0016491">
    <property type="term" value="F:oxidoreductase activity"/>
    <property type="evidence" value="ECO:0007669"/>
    <property type="project" value="UniProtKB-KW"/>
</dbReference>
<sequence>MTGMNKGMPILDRVDSSKITELSNAATEVTLIDQLLTEQRSLSAVERFSQKHEAESTPIQSKYYKDLIPIRKPSTGEQYAFEVDMDKCTGCKACVVACHSLNGLKEKESWRDVGTIRGEVDGVAEQQTVTTACHHCIDPGCLSGCPVGAYEKMEDTGVVKHLDDQCIGCQYCSLKCPYDVPKYDDDLGIVRKCDMCHERLAEGEAPACVQSCPNGAISIQVINVAVSREKSMKGGSMVAGAFRSDYTLPTTNFRSKRKLDTNMLPADDKDLTPAHNHIPLVWMLMLTQVAVGASITCFVGQTFAADAFQKVALALSALAVVLGNVGLVSSLLHLGSPLGAWRVFLGLKTSWLSREILIFSAWMPALIGYAALLWYPVAQGFLPELLTFEIPSIITTGVGASAAILGLLSVFCSVMVYVDTKRAFWSMPKTFARFFGTALLGGFAGLVSAQSILNDSVGLSAIVGLLMALFLKTAIEFSLLKPAQEKDWSYAKKSALIQLKSLTSTLRVRGIFIALAVLSLIISLSFPLAGLLCLPLVLVGEWIERSIFFQAVVTLKMPGELNKAH</sequence>
<dbReference type="Pfam" id="PF04976">
    <property type="entry name" value="DmsC"/>
    <property type="match status" value="1"/>
</dbReference>
<dbReference type="InterPro" id="IPR007059">
    <property type="entry name" value="DmsC"/>
</dbReference>
<dbReference type="Proteomes" id="UP001597297">
    <property type="component" value="Unassembled WGS sequence"/>
</dbReference>
<reference evidence="10" key="1">
    <citation type="journal article" date="2019" name="Int. J. Syst. Evol. Microbiol.">
        <title>The Global Catalogue of Microorganisms (GCM) 10K type strain sequencing project: providing services to taxonomists for standard genome sequencing and annotation.</title>
        <authorList>
            <consortium name="The Broad Institute Genomics Platform"/>
            <consortium name="The Broad Institute Genome Sequencing Center for Infectious Disease"/>
            <person name="Wu L."/>
            <person name="Ma J."/>
        </authorList>
    </citation>
    <scope>NUCLEOTIDE SEQUENCE [LARGE SCALE GENOMIC DNA]</scope>
    <source>
        <strain evidence="10">JCM 16545</strain>
    </source>
</reference>
<keyword evidence="3" id="KW-0479">Metal-binding</keyword>
<protein>
    <submittedName>
        <fullName evidence="9">DmsC/YnfH family molybdoenzyme membrane anchor subunit</fullName>
        <ecNumber evidence="9">1.8.5.3</ecNumber>
    </submittedName>
</protein>
<keyword evidence="4" id="KW-0677">Repeat</keyword>
<feature type="transmembrane region" description="Helical" evidence="7">
    <location>
        <begin position="430"/>
        <end position="453"/>
    </location>
</feature>
<dbReference type="Pfam" id="PF13247">
    <property type="entry name" value="Fer4_11"/>
    <property type="match status" value="1"/>
</dbReference>
<comment type="subcellular location">
    <subcellularLocation>
        <location evidence="1">Cell envelope</location>
    </subcellularLocation>
</comment>
<feature type="domain" description="4Fe-4S ferredoxin-type" evidence="8">
    <location>
        <begin position="157"/>
        <end position="186"/>
    </location>
</feature>
<gene>
    <name evidence="9" type="ORF">ACFSQZ_03585</name>
</gene>
<keyword evidence="7" id="KW-0812">Transmembrane</keyword>
<keyword evidence="7" id="KW-0472">Membrane</keyword>
<evidence type="ECO:0000256" key="5">
    <source>
        <dbReference type="ARBA" id="ARBA00023004"/>
    </source>
</evidence>
<feature type="transmembrane region" description="Helical" evidence="7">
    <location>
        <begin position="459"/>
        <end position="480"/>
    </location>
</feature>
<feature type="transmembrane region" description="Helical" evidence="7">
    <location>
        <begin position="280"/>
        <end position="305"/>
    </location>
</feature>
<keyword evidence="7" id="KW-1133">Transmembrane helix</keyword>
<proteinExistence type="predicted"/>
<name>A0ABW5DZ95_9BACT</name>
<keyword evidence="2" id="KW-0004">4Fe-4S</keyword>
<evidence type="ECO:0000256" key="1">
    <source>
        <dbReference type="ARBA" id="ARBA00004196"/>
    </source>
</evidence>
<evidence type="ECO:0000313" key="9">
    <source>
        <dbReference type="EMBL" id="MFD2275543.1"/>
    </source>
</evidence>
<evidence type="ECO:0000256" key="6">
    <source>
        <dbReference type="ARBA" id="ARBA00023014"/>
    </source>
</evidence>
<feature type="transmembrane region" description="Helical" evidence="7">
    <location>
        <begin position="397"/>
        <end position="418"/>
    </location>
</feature>
<evidence type="ECO:0000256" key="2">
    <source>
        <dbReference type="ARBA" id="ARBA00022485"/>
    </source>
</evidence>
<feature type="transmembrane region" description="Helical" evidence="7">
    <location>
        <begin position="356"/>
        <end position="377"/>
    </location>
</feature>
<evidence type="ECO:0000256" key="3">
    <source>
        <dbReference type="ARBA" id="ARBA00022723"/>
    </source>
</evidence>
<dbReference type="PROSITE" id="PS00198">
    <property type="entry name" value="4FE4S_FER_1"/>
    <property type="match status" value="1"/>
</dbReference>
<dbReference type="Pfam" id="PF12837">
    <property type="entry name" value="Fer4_6"/>
    <property type="match status" value="1"/>
</dbReference>
<dbReference type="PROSITE" id="PS51379">
    <property type="entry name" value="4FE4S_FER_2"/>
    <property type="match status" value="2"/>
</dbReference>